<dbReference type="EMBL" id="LR796423">
    <property type="protein sequence ID" value="CAB4142977.1"/>
    <property type="molecule type" value="Genomic_DNA"/>
</dbReference>
<dbReference type="InterPro" id="IPR023550">
    <property type="entry name" value="PKHD_hydroxylase"/>
</dbReference>
<dbReference type="InterPro" id="IPR006620">
    <property type="entry name" value="Pro_4_hyd_alph"/>
</dbReference>
<gene>
    <name evidence="7" type="ORF">UFOVP447_59</name>
</gene>
<feature type="domain" description="Fe2OG dioxygenase" evidence="6">
    <location>
        <begin position="97"/>
        <end position="193"/>
    </location>
</feature>
<dbReference type="GO" id="GO:0005506">
    <property type="term" value="F:iron ion binding"/>
    <property type="evidence" value="ECO:0007669"/>
    <property type="project" value="InterPro"/>
</dbReference>
<protein>
    <submittedName>
        <fullName evidence="7">Oxoglutarate/iron-dependent dioxygenase</fullName>
    </submittedName>
</protein>
<dbReference type="InterPro" id="IPR044862">
    <property type="entry name" value="Pro_4_hyd_alph_FE2OG_OXY"/>
</dbReference>
<dbReference type="PROSITE" id="PS51471">
    <property type="entry name" value="FE2OG_OXY"/>
    <property type="match status" value="1"/>
</dbReference>
<keyword evidence="4" id="KW-0560">Oxidoreductase</keyword>
<dbReference type="GO" id="GO:0016706">
    <property type="term" value="F:2-oxoglutarate-dependent dioxygenase activity"/>
    <property type="evidence" value="ECO:0007669"/>
    <property type="project" value="InterPro"/>
</dbReference>
<keyword evidence="2" id="KW-0479">Metal-binding</keyword>
<organism evidence="7">
    <name type="scientific">uncultured Caudovirales phage</name>
    <dbReference type="NCBI Taxonomy" id="2100421"/>
    <lineage>
        <taxon>Viruses</taxon>
        <taxon>Duplodnaviria</taxon>
        <taxon>Heunggongvirae</taxon>
        <taxon>Uroviricota</taxon>
        <taxon>Caudoviricetes</taxon>
        <taxon>Peduoviridae</taxon>
        <taxon>Maltschvirus</taxon>
        <taxon>Maltschvirus maltsch</taxon>
    </lineage>
</organism>
<dbReference type="Pfam" id="PF13640">
    <property type="entry name" value="2OG-FeII_Oxy_3"/>
    <property type="match status" value="1"/>
</dbReference>
<dbReference type="InterPro" id="IPR005123">
    <property type="entry name" value="Oxoglu/Fe-dep_dioxygenase_dom"/>
</dbReference>
<dbReference type="PANTHER" id="PTHR41536">
    <property type="entry name" value="PKHD-TYPE HYDROXYLASE YBIX"/>
    <property type="match status" value="1"/>
</dbReference>
<reference evidence="7" key="1">
    <citation type="submission" date="2020-04" db="EMBL/GenBank/DDBJ databases">
        <authorList>
            <person name="Chiriac C."/>
            <person name="Salcher M."/>
            <person name="Ghai R."/>
            <person name="Kavagutti S V."/>
        </authorList>
    </citation>
    <scope>NUCLEOTIDE SEQUENCE</scope>
</reference>
<dbReference type="GO" id="GO:0006974">
    <property type="term" value="P:DNA damage response"/>
    <property type="evidence" value="ECO:0007669"/>
    <property type="project" value="TreeGrafter"/>
</dbReference>
<evidence type="ECO:0000256" key="2">
    <source>
        <dbReference type="ARBA" id="ARBA00022723"/>
    </source>
</evidence>
<keyword evidence="5" id="KW-0408">Iron</keyword>
<dbReference type="GO" id="GO:0031418">
    <property type="term" value="F:L-ascorbic acid binding"/>
    <property type="evidence" value="ECO:0007669"/>
    <property type="project" value="InterPro"/>
</dbReference>
<evidence type="ECO:0000313" key="7">
    <source>
        <dbReference type="EMBL" id="CAB4142977.1"/>
    </source>
</evidence>
<name>A0A6J5MB73_9CAUD</name>
<accession>A0A6J5MB73</accession>
<proteinExistence type="predicted"/>
<sequence length="197" mass="22007">MSVYQLAPSPSIAIPELSHATWEGGFTEEEINQIISIGDSLTLNDAIVGGGSVVEKIRSSKTGWIDLNPETSFIYDRLAFIARQLNGQFFDLDLWGFVEHLQYTIYDGKDDHYTWHLDRGGGLSDAPRKLSLVLQLSDPSEYEGGDLEIFDAPEPTKIQKQKGLVVAFPSFVLHRVTPVTKGIRKTLVVWLTGPRFK</sequence>
<keyword evidence="3 7" id="KW-0223">Dioxygenase</keyword>
<evidence type="ECO:0000256" key="1">
    <source>
        <dbReference type="ARBA" id="ARBA00001961"/>
    </source>
</evidence>
<dbReference type="Gene3D" id="2.60.120.620">
    <property type="entry name" value="q2cbj1_9rhob like domain"/>
    <property type="match status" value="1"/>
</dbReference>
<dbReference type="SMART" id="SM00702">
    <property type="entry name" value="P4Hc"/>
    <property type="match status" value="1"/>
</dbReference>
<evidence type="ECO:0000256" key="4">
    <source>
        <dbReference type="ARBA" id="ARBA00023002"/>
    </source>
</evidence>
<evidence type="ECO:0000259" key="6">
    <source>
        <dbReference type="PROSITE" id="PS51471"/>
    </source>
</evidence>
<evidence type="ECO:0000256" key="3">
    <source>
        <dbReference type="ARBA" id="ARBA00022964"/>
    </source>
</evidence>
<evidence type="ECO:0000256" key="5">
    <source>
        <dbReference type="ARBA" id="ARBA00023004"/>
    </source>
</evidence>
<comment type="cofactor">
    <cofactor evidence="1">
        <name>L-ascorbate</name>
        <dbReference type="ChEBI" id="CHEBI:38290"/>
    </cofactor>
</comment>
<dbReference type="PANTHER" id="PTHR41536:SF1">
    <property type="entry name" value="PKHD-TYPE HYDROXYLASE YBIX"/>
    <property type="match status" value="1"/>
</dbReference>